<organism evidence="1 2">
    <name type="scientific">Halonotius terrestris</name>
    <dbReference type="NCBI Taxonomy" id="2487750"/>
    <lineage>
        <taxon>Archaea</taxon>
        <taxon>Methanobacteriati</taxon>
        <taxon>Methanobacteriota</taxon>
        <taxon>Stenosarchaea group</taxon>
        <taxon>Halobacteria</taxon>
        <taxon>Halobacteriales</taxon>
        <taxon>Haloferacaceae</taxon>
        <taxon>Halonotius</taxon>
    </lineage>
</organism>
<dbReference type="Pfam" id="PF01874">
    <property type="entry name" value="CitG"/>
    <property type="match status" value="1"/>
</dbReference>
<dbReference type="PANTHER" id="PTHR42280:SF1">
    <property type="entry name" value="CITG FAMILY PROTEIN"/>
    <property type="match status" value="1"/>
</dbReference>
<evidence type="ECO:0000313" key="1">
    <source>
        <dbReference type="EMBL" id="TQQ82952.1"/>
    </source>
</evidence>
<evidence type="ECO:0000313" key="2">
    <source>
        <dbReference type="Proteomes" id="UP000705823"/>
    </source>
</evidence>
<dbReference type="GO" id="GO:0005524">
    <property type="term" value="F:ATP binding"/>
    <property type="evidence" value="ECO:0007669"/>
    <property type="project" value="InterPro"/>
</dbReference>
<gene>
    <name evidence="1" type="ORF">EGH24_05815</name>
</gene>
<proteinExistence type="predicted"/>
<dbReference type="PANTHER" id="PTHR42280">
    <property type="entry name" value="CITG FAMILY PROTEIN"/>
    <property type="match status" value="1"/>
</dbReference>
<dbReference type="InterPro" id="IPR002736">
    <property type="entry name" value="CitG"/>
</dbReference>
<protein>
    <submittedName>
        <fullName evidence="1">Triphosphoribosyl-dephospho-CoA synthase</fullName>
    </submittedName>
</protein>
<name>A0A8J8TC90_9EURY</name>
<dbReference type="GO" id="GO:0046917">
    <property type="term" value="F:triphosphoribosyl-dephospho-CoA synthase activity"/>
    <property type="evidence" value="ECO:0007669"/>
    <property type="project" value="InterPro"/>
</dbReference>
<comment type="caution">
    <text evidence="1">The sequence shown here is derived from an EMBL/GenBank/DDBJ whole genome shotgun (WGS) entry which is preliminary data.</text>
</comment>
<sequence length="301" mass="31455">MTEETDPLADGGRDRTPAENAQLALLLEVSGTPKPGNVDRHRDLGDLRFEHFMAGAVGAADGLRRAEAGDPVGVAFEDAVAGMANQQGGNTQFGCLLLLVPLVRAAASDALTPRGVSEIVKATTVEDAINFYRAFEHVDVAVDDLPSDADALDVRRGSAAAPTLRERGLTLYDIMGFSAEPDDGVPDGNAREWVTGFDRAFGAADRLLADEGPVGDRTARVFLDLLAEEPDTLVAITHGKSTARKVSHRAAEVADEIAASDDLSAAEALAEEFVDAGYNPGTTADLTAAALFIALEGGLSV</sequence>
<reference evidence="1" key="1">
    <citation type="submission" date="2019-02" db="EMBL/GenBank/DDBJ databases">
        <title>Halonotius sp. a new haloarchaeum isolated from saline soil.</title>
        <authorList>
            <person name="Duran-Viseras A."/>
            <person name="Sanchez-Porro C."/>
            <person name="Ventosa A."/>
        </authorList>
    </citation>
    <scope>NUCLEOTIDE SEQUENCE</scope>
    <source>
        <strain evidence="1">F15B</strain>
    </source>
</reference>
<accession>A0A8J8TC90</accession>
<dbReference type="OrthoDB" id="85890at2157"/>
<dbReference type="Proteomes" id="UP000705823">
    <property type="component" value="Unassembled WGS sequence"/>
</dbReference>
<dbReference type="Gene3D" id="1.10.4200.10">
    <property type="entry name" value="Triphosphoribosyl-dephospho-CoA protein"/>
    <property type="match status" value="1"/>
</dbReference>
<dbReference type="RefSeq" id="WP_142979216.1">
    <property type="nucleotide sequence ID" value="NZ_RKLU01000002.1"/>
</dbReference>
<dbReference type="EMBL" id="RKLU01000002">
    <property type="protein sequence ID" value="TQQ82952.1"/>
    <property type="molecule type" value="Genomic_DNA"/>
</dbReference>
<keyword evidence="2" id="KW-1185">Reference proteome</keyword>
<dbReference type="AlphaFoldDB" id="A0A8J8TC90"/>